<dbReference type="EMBL" id="LT670844">
    <property type="protein sequence ID" value="SHL74123.1"/>
    <property type="molecule type" value="Genomic_DNA"/>
</dbReference>
<dbReference type="Proteomes" id="UP000189935">
    <property type="component" value="Chromosome I"/>
</dbReference>
<accession>A0A1M7D402</accession>
<sequence length="177" mass="19505">MPLLECGRIVSDPWQEVADDAALPSGPSILSLSRLQQDQAVRTAPHLRLGVALPVDQPAEVLAPYLDRLSLVAVNFPTFRDGRGLTQARSLRERLAFRHEIRATGNILPDQYAFLLRCGITTVEMQDGADPAAWQKAADRFSFAYQPSALEEPVLSGLRRTMLVGVPRNTDPQFIGD</sequence>
<dbReference type="InterPro" id="IPR008318">
    <property type="entry name" value="UCP030820"/>
</dbReference>
<gene>
    <name evidence="1" type="ORF">SAMN05444159_6700</name>
</gene>
<evidence type="ECO:0000313" key="1">
    <source>
        <dbReference type="EMBL" id="SHL74123.1"/>
    </source>
</evidence>
<dbReference type="PIRSF" id="PIRSF030820">
    <property type="entry name" value="UCP030820"/>
    <property type="match status" value="1"/>
</dbReference>
<organism evidence="1 2">
    <name type="scientific">Bradyrhizobium lablabi</name>
    <dbReference type="NCBI Taxonomy" id="722472"/>
    <lineage>
        <taxon>Bacteria</taxon>
        <taxon>Pseudomonadati</taxon>
        <taxon>Pseudomonadota</taxon>
        <taxon>Alphaproteobacteria</taxon>
        <taxon>Hyphomicrobiales</taxon>
        <taxon>Nitrobacteraceae</taxon>
        <taxon>Bradyrhizobium</taxon>
    </lineage>
</organism>
<dbReference type="RefSeq" id="WP_079543823.1">
    <property type="nucleotide sequence ID" value="NZ_LT670844.1"/>
</dbReference>
<reference evidence="1 2" key="1">
    <citation type="submission" date="2016-11" db="EMBL/GenBank/DDBJ databases">
        <authorList>
            <person name="Jaros S."/>
            <person name="Januszkiewicz K."/>
            <person name="Wedrychowicz H."/>
        </authorList>
    </citation>
    <scope>NUCLEOTIDE SEQUENCE [LARGE SCALE GENOMIC DNA]</scope>
    <source>
        <strain evidence="1 2">GAS499</strain>
    </source>
</reference>
<evidence type="ECO:0000313" key="2">
    <source>
        <dbReference type="Proteomes" id="UP000189935"/>
    </source>
</evidence>
<name>A0A1M7D402_9BRAD</name>
<proteinExistence type="predicted"/>
<dbReference type="Pfam" id="PF06073">
    <property type="entry name" value="DUF934"/>
    <property type="match status" value="1"/>
</dbReference>
<dbReference type="OrthoDB" id="9800421at2"/>
<protein>
    <submittedName>
        <fullName evidence="1">Uncharacterized conserved protein, DUF934 family</fullName>
    </submittedName>
</protein>
<dbReference type="AlphaFoldDB" id="A0A1M7D402"/>